<evidence type="ECO:0000313" key="2">
    <source>
        <dbReference type="EMBL" id="ALB01847.1"/>
    </source>
</evidence>
<dbReference type="KEGG" id="fper:ACH24_04090"/>
<dbReference type="GO" id="GO:1901135">
    <property type="term" value="P:carbohydrate derivative metabolic process"/>
    <property type="evidence" value="ECO:0007669"/>
    <property type="project" value="UniProtKB-ARBA"/>
</dbReference>
<evidence type="ECO:0000313" key="3">
    <source>
        <dbReference type="Proteomes" id="UP000242800"/>
    </source>
</evidence>
<sequence>MLGYQNNINEWLNITDLYVLSSQREGLPLNILEALAVGLPVFASDCSGNRDLVAEEYLFEVGDVDRLKDLIV</sequence>
<reference evidence="2 3" key="1">
    <citation type="journal article" date="2016" name="Int. J. Syst. Evol. Microbiol.">
        <title>Reclassification of Wolbachia persica as Francisella persica comb. nov. and emended description of the family Francisellaceae.</title>
        <authorList>
            <person name="Larson M.A."/>
            <person name="Nalbantoglu U."/>
            <person name="Sayood K."/>
            <person name="Zentz E.B."/>
            <person name="Cer R.Z."/>
            <person name="Iwen P.C."/>
            <person name="Francesconi S.C."/>
            <person name="Bishop-Lilly K.A."/>
            <person name="Mokashi V.P."/>
            <person name="Sjostedt A."/>
            <person name="Hinrichs S.H."/>
        </authorList>
    </citation>
    <scope>NUCLEOTIDE SEQUENCE [LARGE SCALE GENOMIC DNA]</scope>
    <source>
        <strain evidence="2 3">FSC845</strain>
    </source>
</reference>
<proteinExistence type="predicted"/>
<dbReference type="Pfam" id="PF00534">
    <property type="entry name" value="Glycos_transf_1"/>
    <property type="match status" value="1"/>
</dbReference>
<keyword evidence="3" id="KW-1185">Reference proteome</keyword>
<dbReference type="PANTHER" id="PTHR12526">
    <property type="entry name" value="GLYCOSYLTRANSFERASE"/>
    <property type="match status" value="1"/>
</dbReference>
<protein>
    <recommendedName>
        <fullName evidence="1">Glycosyl transferase family 1 domain-containing protein</fullName>
    </recommendedName>
</protein>
<dbReference type="SUPFAM" id="SSF53756">
    <property type="entry name" value="UDP-Glycosyltransferase/glycogen phosphorylase"/>
    <property type="match status" value="1"/>
</dbReference>
<accession>A0AAC9EUD5</accession>
<dbReference type="InterPro" id="IPR001296">
    <property type="entry name" value="Glyco_trans_1"/>
</dbReference>
<dbReference type="GO" id="GO:0016757">
    <property type="term" value="F:glycosyltransferase activity"/>
    <property type="evidence" value="ECO:0007669"/>
    <property type="project" value="InterPro"/>
</dbReference>
<dbReference type="AlphaFoldDB" id="A0AAC9EUD5"/>
<dbReference type="EMBL" id="CP012505">
    <property type="protein sequence ID" value="ALB01847.1"/>
    <property type="molecule type" value="Genomic_DNA"/>
</dbReference>
<dbReference type="Gene3D" id="3.40.50.2000">
    <property type="entry name" value="Glycogen Phosphorylase B"/>
    <property type="match status" value="1"/>
</dbReference>
<evidence type="ECO:0000259" key="1">
    <source>
        <dbReference type="Pfam" id="PF00534"/>
    </source>
</evidence>
<name>A0AAC9EUD5_9GAMM</name>
<feature type="domain" description="Glycosyl transferase family 1" evidence="1">
    <location>
        <begin position="1"/>
        <end position="71"/>
    </location>
</feature>
<dbReference type="Proteomes" id="UP000242800">
    <property type="component" value="Chromosome"/>
</dbReference>
<gene>
    <name evidence="2" type="ORF">ACH24_04090</name>
</gene>
<organism evidence="2 3">
    <name type="scientific">Francisella persica ATCC VR-331</name>
    <dbReference type="NCBI Taxonomy" id="1086726"/>
    <lineage>
        <taxon>Bacteria</taxon>
        <taxon>Pseudomonadati</taxon>
        <taxon>Pseudomonadota</taxon>
        <taxon>Gammaproteobacteria</taxon>
        <taxon>Thiotrichales</taxon>
        <taxon>Francisellaceae</taxon>
        <taxon>Francisella</taxon>
    </lineage>
</organism>